<dbReference type="InterPro" id="IPR045851">
    <property type="entry name" value="AMP-bd_C_sf"/>
</dbReference>
<dbReference type="EMBL" id="CP019724">
    <property type="protein sequence ID" value="AQS67097.1"/>
    <property type="molecule type" value="Genomic_DNA"/>
</dbReference>
<evidence type="ECO:0000313" key="4">
    <source>
        <dbReference type="Proteomes" id="UP000189443"/>
    </source>
</evidence>
<dbReference type="PRINTS" id="PR00154">
    <property type="entry name" value="AMPBINDING"/>
</dbReference>
<dbReference type="InterPro" id="IPR020459">
    <property type="entry name" value="AMP-binding"/>
</dbReference>
<dbReference type="SUPFAM" id="SSF56801">
    <property type="entry name" value="Acetyl-CoA synthetase-like"/>
    <property type="match status" value="1"/>
</dbReference>
<evidence type="ECO:0000259" key="2">
    <source>
        <dbReference type="Pfam" id="PF13193"/>
    </source>
</evidence>
<dbReference type="AlphaFoldDB" id="A0A1S6J5Q0"/>
<dbReference type="Pfam" id="PF13193">
    <property type="entry name" value="AMP-binding_C"/>
    <property type="match status" value="1"/>
</dbReference>
<evidence type="ECO:0000259" key="1">
    <source>
        <dbReference type="Pfam" id="PF00501"/>
    </source>
</evidence>
<keyword evidence="4" id="KW-1185">Reference proteome</keyword>
<reference evidence="3 4" key="1">
    <citation type="submission" date="2017-02" db="EMBL/GenBank/DDBJ databases">
        <title>Streptomyces pactum ACT12 Genome sequencing and assembly.</title>
        <authorList>
            <person name="Xue Q."/>
            <person name="Yan X."/>
            <person name="Jia L."/>
            <person name="Yan H."/>
        </authorList>
    </citation>
    <scope>NUCLEOTIDE SEQUENCE [LARGE SCALE GENOMIC DNA]</scope>
    <source>
        <strain evidence="3 4">ACT12</strain>
    </source>
</reference>
<name>A0A1S6J5Q0_9ACTN</name>
<gene>
    <name evidence="3" type="ORF">B1H29_09330</name>
</gene>
<organism evidence="3 4">
    <name type="scientific">Streptomyces pactum</name>
    <dbReference type="NCBI Taxonomy" id="68249"/>
    <lineage>
        <taxon>Bacteria</taxon>
        <taxon>Bacillati</taxon>
        <taxon>Actinomycetota</taxon>
        <taxon>Actinomycetes</taxon>
        <taxon>Kitasatosporales</taxon>
        <taxon>Streptomycetaceae</taxon>
        <taxon>Streptomyces</taxon>
    </lineage>
</organism>
<feature type="domain" description="AMP-dependent synthetase/ligase" evidence="1">
    <location>
        <begin position="8"/>
        <end position="343"/>
    </location>
</feature>
<evidence type="ECO:0000313" key="3">
    <source>
        <dbReference type="EMBL" id="AQS67097.1"/>
    </source>
</evidence>
<dbReference type="Gene3D" id="3.40.50.12780">
    <property type="entry name" value="N-terminal domain of ligase-like"/>
    <property type="match status" value="1"/>
</dbReference>
<dbReference type="GO" id="GO:0044550">
    <property type="term" value="P:secondary metabolite biosynthetic process"/>
    <property type="evidence" value="ECO:0007669"/>
    <property type="project" value="TreeGrafter"/>
</dbReference>
<dbReference type="OrthoDB" id="2472181at2"/>
<dbReference type="GO" id="GO:0005737">
    <property type="term" value="C:cytoplasm"/>
    <property type="evidence" value="ECO:0007669"/>
    <property type="project" value="TreeGrafter"/>
</dbReference>
<accession>A0A1S6J5Q0</accession>
<dbReference type="PANTHER" id="PTHR45527">
    <property type="entry name" value="NONRIBOSOMAL PEPTIDE SYNTHETASE"/>
    <property type="match status" value="1"/>
</dbReference>
<dbReference type="Pfam" id="PF00501">
    <property type="entry name" value="AMP-binding"/>
    <property type="match status" value="1"/>
</dbReference>
<dbReference type="GO" id="GO:0031177">
    <property type="term" value="F:phosphopantetheine binding"/>
    <property type="evidence" value="ECO:0007669"/>
    <property type="project" value="TreeGrafter"/>
</dbReference>
<dbReference type="InterPro" id="IPR000873">
    <property type="entry name" value="AMP-dep_synth/lig_dom"/>
</dbReference>
<dbReference type="RefSeq" id="WP_055419795.1">
    <property type="nucleotide sequence ID" value="NZ_CP019724.1"/>
</dbReference>
<dbReference type="PANTHER" id="PTHR45527:SF1">
    <property type="entry name" value="FATTY ACID SYNTHASE"/>
    <property type="match status" value="1"/>
</dbReference>
<dbReference type="KEGG" id="spac:B1H29_09330"/>
<dbReference type="PROSITE" id="PS00455">
    <property type="entry name" value="AMP_BINDING"/>
    <property type="match status" value="1"/>
</dbReference>
<dbReference type="InterPro" id="IPR020845">
    <property type="entry name" value="AMP-binding_CS"/>
</dbReference>
<feature type="domain" description="AMP-binding enzyme C-terminal" evidence="2">
    <location>
        <begin position="401"/>
        <end position="476"/>
    </location>
</feature>
<dbReference type="Gene3D" id="3.30.300.30">
    <property type="match status" value="1"/>
</dbReference>
<dbReference type="InterPro" id="IPR025110">
    <property type="entry name" value="AMP-bd_C"/>
</dbReference>
<dbReference type="Proteomes" id="UP000189443">
    <property type="component" value="Chromosome"/>
</dbReference>
<proteinExistence type="predicted"/>
<dbReference type="InterPro" id="IPR042099">
    <property type="entry name" value="ANL_N_sf"/>
</dbReference>
<protein>
    <submittedName>
        <fullName evidence="3">Thioester reductase</fullName>
    </submittedName>
</protein>
<sequence>MKTIRDAFEAQATRTPDAIAVRAAHTRTYRELSARAAALGEEILAHTPAGSLVALDAAGPAGGALGILAAAGSGCGVLPLNRESPPAHRERILANARPSLVLRETAECAFTAEPVPAAGGRYVPREPTMADVAYVMYTSGSTGLPKGVMVPHTALLDRLAGLATTPGLTAGETMVAATALSFDISMAEMLLPLTVGASCLVVPDEVRFDPYSFTDFVDEHAPQVIQATPSFWRMLLAAEWQGAENARLWCGGEALTPGLARRLLPRGAELWNLYGPTEATIWATASRVESPDVISLGSPLDGSGLYLAAVDDAGTTHLDEAVTEPGTIGEIVLYGAGIALGYLERDDLTAERFPSRDVSRAGVRLYRTGDRARYRADGSLEFLGRADDQIKLRGHRIELGEIEAILEEHPDITAAVAVLRDADRPQHASITAHVTARGHDVSGKDIRDWLRARLPASHCPNRIVVREALPRTTAGKVDRVLLAGE</sequence>
<dbReference type="GO" id="GO:0043041">
    <property type="term" value="P:amino acid activation for nonribosomal peptide biosynthetic process"/>
    <property type="evidence" value="ECO:0007669"/>
    <property type="project" value="TreeGrafter"/>
</dbReference>